<evidence type="ECO:0000259" key="10">
    <source>
        <dbReference type="PROSITE" id="PS50878"/>
    </source>
</evidence>
<dbReference type="SUPFAM" id="SSF56672">
    <property type="entry name" value="DNA/RNA polymerases"/>
    <property type="match status" value="1"/>
</dbReference>
<dbReference type="InterPro" id="IPR051083">
    <property type="entry name" value="GrpII_Intron_Splice-Mob/Def"/>
</dbReference>
<dbReference type="GO" id="GO:0003964">
    <property type="term" value="F:RNA-directed DNA polymerase activity"/>
    <property type="evidence" value="ECO:0007669"/>
    <property type="project" value="UniProtKB-KW"/>
</dbReference>
<evidence type="ECO:0000256" key="3">
    <source>
        <dbReference type="ARBA" id="ARBA00022695"/>
    </source>
</evidence>
<dbReference type="EMBL" id="JAWLKA010000008">
    <property type="protein sequence ID" value="MDV6282092.1"/>
    <property type="molecule type" value="Genomic_DNA"/>
</dbReference>
<dbReference type="EC" id="2.7.7.49" evidence="1"/>
<evidence type="ECO:0000256" key="9">
    <source>
        <dbReference type="ARBA" id="ARBA00048173"/>
    </source>
</evidence>
<evidence type="ECO:0000256" key="5">
    <source>
        <dbReference type="ARBA" id="ARBA00022842"/>
    </source>
</evidence>
<evidence type="ECO:0000256" key="6">
    <source>
        <dbReference type="ARBA" id="ARBA00022918"/>
    </source>
</evidence>
<protein>
    <recommendedName>
        <fullName evidence="1">RNA-directed DNA polymerase</fullName>
        <ecNumber evidence="1">2.7.7.49</ecNumber>
    </recommendedName>
</protein>
<dbReference type="RefSeq" id="WP_283335041.1">
    <property type="nucleotide sequence ID" value="NZ_JAWLKA010000008.1"/>
</dbReference>
<gene>
    <name evidence="11" type="ORF">R3Q59_16460</name>
</gene>
<dbReference type="PROSITE" id="PS50878">
    <property type="entry name" value="RT_POL"/>
    <property type="match status" value="1"/>
</dbReference>
<keyword evidence="12" id="KW-1185">Reference proteome</keyword>
<evidence type="ECO:0000313" key="11">
    <source>
        <dbReference type="EMBL" id="MDV6282092.1"/>
    </source>
</evidence>
<dbReference type="Proteomes" id="UP001185737">
    <property type="component" value="Unassembled WGS sequence"/>
</dbReference>
<evidence type="ECO:0000256" key="4">
    <source>
        <dbReference type="ARBA" id="ARBA00022723"/>
    </source>
</evidence>
<feature type="domain" description="Reverse transcriptase" evidence="10">
    <location>
        <begin position="95"/>
        <end position="343"/>
    </location>
</feature>
<dbReference type="PRINTS" id="PR00866">
    <property type="entry name" value="RNADNAPOLMS"/>
</dbReference>
<dbReference type="InterPro" id="IPR000123">
    <property type="entry name" value="Reverse_transcriptase_msDNA"/>
</dbReference>
<dbReference type="Pfam" id="PF00078">
    <property type="entry name" value="RVT_1"/>
    <property type="match status" value="1"/>
</dbReference>
<evidence type="ECO:0000256" key="2">
    <source>
        <dbReference type="ARBA" id="ARBA00022679"/>
    </source>
</evidence>
<comment type="caution">
    <text evidence="11">The sequence shown here is derived from an EMBL/GenBank/DDBJ whole genome shotgun (WGS) entry which is preliminary data.</text>
</comment>
<organism evidence="11 12">
    <name type="scientific">Rhodococcus jostii</name>
    <dbReference type="NCBI Taxonomy" id="132919"/>
    <lineage>
        <taxon>Bacteria</taxon>
        <taxon>Bacillati</taxon>
        <taxon>Actinomycetota</taxon>
        <taxon>Actinomycetes</taxon>
        <taxon>Mycobacteriales</taxon>
        <taxon>Nocardiaceae</taxon>
        <taxon>Rhodococcus</taxon>
    </lineage>
</organism>
<dbReference type="InterPro" id="IPR043502">
    <property type="entry name" value="DNA/RNA_pol_sf"/>
</dbReference>
<sequence length="416" mass="46232">MTTGRALRPEIARRLAEVATAGAWTRAGLMLRFEEAGAPDAGRIASRLHDLMPTPPVDGVDSVYRLLSDLPQIEQPDTVVEVSGSDWKFDVPRWSRTTGVAEAVGLTPAELDWFADPGGWLRTKATPLQHYRYRIRSDHRLLEAPKERLREVQRRILRSVLDRVPPHAAAHGFVRGRSVHTFAAPHAGHDVVVRIDLRAFFPSVSQTRVRAVFDALGYPTPVSRVLAGLCTTATPPGVLAQLPFDAASRLRGAHLPQGAPTSPALANLVAYRLDRRLTGLARTHRACYTRYADDLAFSGTELAVDRLIHAVGRIVADEGFSVHPAKTRIMRAHRRQHLAGLVVNTRPQAARADYDDLRALLFNCARYGPDSQNRDGRPHFREYVYGRIAWVGESNASRKRSLHALAARVDWADPRR</sequence>
<comment type="similarity">
    <text evidence="8">Belongs to the bacterial reverse transcriptase family.</text>
</comment>
<dbReference type="PANTHER" id="PTHR34047">
    <property type="entry name" value="NUCLEAR INTRON MATURASE 1, MITOCHONDRIAL-RELATED"/>
    <property type="match status" value="1"/>
</dbReference>
<proteinExistence type="inferred from homology"/>
<evidence type="ECO:0000256" key="8">
    <source>
        <dbReference type="ARBA" id="ARBA00034120"/>
    </source>
</evidence>
<evidence type="ECO:0000256" key="1">
    <source>
        <dbReference type="ARBA" id="ARBA00012493"/>
    </source>
</evidence>
<keyword evidence="4" id="KW-0479">Metal-binding</keyword>
<evidence type="ECO:0000256" key="7">
    <source>
        <dbReference type="ARBA" id="ARBA00023118"/>
    </source>
</evidence>
<accession>A0ABU4CFJ1</accession>
<keyword evidence="2 11" id="KW-0808">Transferase</keyword>
<name>A0ABU4CFJ1_RHOJO</name>
<dbReference type="PANTHER" id="PTHR34047:SF7">
    <property type="entry name" value="RNA-DIRECTED DNA POLYMERASE"/>
    <property type="match status" value="1"/>
</dbReference>
<keyword evidence="6 11" id="KW-0695">RNA-directed DNA polymerase</keyword>
<dbReference type="InterPro" id="IPR000477">
    <property type="entry name" value="RT_dom"/>
</dbReference>
<reference evidence="11 12" key="1">
    <citation type="submission" date="2023-10" db="EMBL/GenBank/DDBJ databases">
        <title>Development of a sustainable strategy for remediation of hydrocarbon-contaminated territories based on the waste exchange concept.</title>
        <authorList>
            <person name="Krivoruchko A."/>
        </authorList>
    </citation>
    <scope>NUCLEOTIDE SEQUENCE [LARGE SCALE GENOMIC DNA]</scope>
    <source>
        <strain evidence="11 12">IEGM 60</strain>
    </source>
</reference>
<keyword evidence="7" id="KW-0051">Antiviral defense</keyword>
<dbReference type="CDD" id="cd03487">
    <property type="entry name" value="RT_Bac_retron_II"/>
    <property type="match status" value="1"/>
</dbReference>
<evidence type="ECO:0000313" key="12">
    <source>
        <dbReference type="Proteomes" id="UP001185737"/>
    </source>
</evidence>
<keyword evidence="3 11" id="KW-0548">Nucleotidyltransferase</keyword>
<keyword evidence="5" id="KW-0460">Magnesium</keyword>
<comment type="catalytic activity">
    <reaction evidence="9">
        <text>DNA(n) + a 2'-deoxyribonucleoside 5'-triphosphate = DNA(n+1) + diphosphate</text>
        <dbReference type="Rhea" id="RHEA:22508"/>
        <dbReference type="Rhea" id="RHEA-COMP:17339"/>
        <dbReference type="Rhea" id="RHEA-COMP:17340"/>
        <dbReference type="ChEBI" id="CHEBI:33019"/>
        <dbReference type="ChEBI" id="CHEBI:61560"/>
        <dbReference type="ChEBI" id="CHEBI:173112"/>
        <dbReference type="EC" id="2.7.7.49"/>
    </reaction>
</comment>